<dbReference type="EMBL" id="CP089983">
    <property type="protein sequence ID" value="WXB04694.1"/>
    <property type="molecule type" value="Genomic_DNA"/>
</dbReference>
<sequence length="154" mass="16586">MKFNPLLLVPGLLCWVLIGVGAATGNRTWIGLGTILTILSIVVGLVATARRSSAKRAEAGRIWAGGMRGRAKVVDISTKGGRVNDNPTIDFELDVTPEGQSTYRAQVSVLVSLLAIPRIQPGCEIEVRIDPQDRSKVVVDEKLTYLGYKSGTRV</sequence>
<reference evidence="2" key="1">
    <citation type="submission" date="2021-12" db="EMBL/GenBank/DDBJ databases">
        <title>Discovery of the Pendulisporaceae a myxobacterial family with distinct sporulation behavior and unique specialized metabolism.</title>
        <authorList>
            <person name="Garcia R."/>
            <person name="Popoff A."/>
            <person name="Bader C.D."/>
            <person name="Loehr J."/>
            <person name="Walesch S."/>
            <person name="Walt C."/>
            <person name="Boldt J."/>
            <person name="Bunk B."/>
            <person name="Haeckl F.J.F.P.J."/>
            <person name="Gunesch A.P."/>
            <person name="Birkelbach J."/>
            <person name="Nuebel U."/>
            <person name="Pietschmann T."/>
            <person name="Bach T."/>
            <person name="Mueller R."/>
        </authorList>
    </citation>
    <scope>NUCLEOTIDE SEQUENCE</scope>
    <source>
        <strain evidence="2">MSr11367</strain>
    </source>
</reference>
<gene>
    <name evidence="2" type="ORF">LVJ94_48350</name>
</gene>
<keyword evidence="3" id="KW-1185">Reference proteome</keyword>
<feature type="transmembrane region" description="Helical" evidence="1">
    <location>
        <begin position="32"/>
        <end position="49"/>
    </location>
</feature>
<organism evidence="2 3">
    <name type="scientific">Pendulispora rubella</name>
    <dbReference type="NCBI Taxonomy" id="2741070"/>
    <lineage>
        <taxon>Bacteria</taxon>
        <taxon>Pseudomonadati</taxon>
        <taxon>Myxococcota</taxon>
        <taxon>Myxococcia</taxon>
        <taxon>Myxococcales</taxon>
        <taxon>Sorangiineae</taxon>
        <taxon>Pendulisporaceae</taxon>
        <taxon>Pendulispora</taxon>
    </lineage>
</organism>
<keyword evidence="1" id="KW-0812">Transmembrane</keyword>
<keyword evidence="1" id="KW-0472">Membrane</keyword>
<evidence type="ECO:0000256" key="1">
    <source>
        <dbReference type="SAM" id="Phobius"/>
    </source>
</evidence>
<evidence type="ECO:0000313" key="3">
    <source>
        <dbReference type="Proteomes" id="UP001374803"/>
    </source>
</evidence>
<name>A0ABZ2L541_9BACT</name>
<accession>A0ABZ2L541</accession>
<dbReference type="Proteomes" id="UP001374803">
    <property type="component" value="Chromosome"/>
</dbReference>
<keyword evidence="1" id="KW-1133">Transmembrane helix</keyword>
<evidence type="ECO:0000313" key="2">
    <source>
        <dbReference type="EMBL" id="WXB04694.1"/>
    </source>
</evidence>
<dbReference type="RefSeq" id="WP_394834338.1">
    <property type="nucleotide sequence ID" value="NZ_CP089929.1"/>
</dbReference>
<evidence type="ECO:0008006" key="4">
    <source>
        <dbReference type="Google" id="ProtNLM"/>
    </source>
</evidence>
<protein>
    <recommendedName>
        <fullName evidence="4">DUF58 domain-containing protein</fullName>
    </recommendedName>
</protein>
<proteinExistence type="predicted"/>